<keyword evidence="1" id="KW-1133">Transmembrane helix</keyword>
<dbReference type="Proteomes" id="UP000010866">
    <property type="component" value="Chromosome"/>
</dbReference>
<feature type="transmembrane region" description="Helical" evidence="1">
    <location>
        <begin position="173"/>
        <end position="198"/>
    </location>
</feature>
<dbReference type="HOGENOM" id="CLU_087516_1_0_2"/>
<reference evidence="4" key="1">
    <citation type="submission" date="2012-02" db="EMBL/GenBank/DDBJ databases">
        <title>Complete sequence of chromosome of Methanomethylovorans hollandica DSM 15978.</title>
        <authorList>
            <person name="Lucas S."/>
            <person name="Copeland A."/>
            <person name="Lapidus A."/>
            <person name="Glavina del Rio T."/>
            <person name="Dalin E."/>
            <person name="Tice H."/>
            <person name="Bruce D."/>
            <person name="Goodwin L."/>
            <person name="Pitluck S."/>
            <person name="Peters L."/>
            <person name="Mikhailova N."/>
            <person name="Held B."/>
            <person name="Kyrpides N."/>
            <person name="Mavromatis K."/>
            <person name="Ivanova N."/>
            <person name="Brettin T."/>
            <person name="Detter J.C."/>
            <person name="Han C."/>
            <person name="Larimer F."/>
            <person name="Land M."/>
            <person name="Hauser L."/>
            <person name="Markowitz V."/>
            <person name="Cheng J.-F."/>
            <person name="Hugenholtz P."/>
            <person name="Woyke T."/>
            <person name="Wu D."/>
            <person name="Spring S."/>
            <person name="Schroeder M."/>
            <person name="Brambilla E."/>
            <person name="Klenk H.-P."/>
            <person name="Eisen J.A."/>
        </authorList>
    </citation>
    <scope>NUCLEOTIDE SEQUENCE [LARGE SCALE GENOMIC DNA]</scope>
    <source>
        <strain evidence="4">DSM 15978 / NBRC 107637 / DMS1</strain>
    </source>
</reference>
<dbReference type="AlphaFoldDB" id="L0KYI4"/>
<evidence type="ECO:0000259" key="2">
    <source>
        <dbReference type="Pfam" id="PF13386"/>
    </source>
</evidence>
<dbReference type="EMBL" id="CP003362">
    <property type="protein sequence ID" value="AGB49138.1"/>
    <property type="molecule type" value="Genomic_DNA"/>
</dbReference>
<keyword evidence="1" id="KW-0812">Transmembrane</keyword>
<evidence type="ECO:0000256" key="1">
    <source>
        <dbReference type="SAM" id="Phobius"/>
    </source>
</evidence>
<dbReference type="KEGG" id="mhz:Metho_0896"/>
<feature type="transmembrane region" description="Helical" evidence="1">
    <location>
        <begin position="20"/>
        <end position="44"/>
    </location>
</feature>
<feature type="domain" description="Urease accessory protein UreH-like transmembrane" evidence="2">
    <location>
        <begin position="19"/>
        <end position="229"/>
    </location>
</feature>
<accession>L0KYI4</accession>
<dbReference type="GeneID" id="14408270"/>
<feature type="transmembrane region" description="Helical" evidence="1">
    <location>
        <begin position="136"/>
        <end position="167"/>
    </location>
</feature>
<feature type="transmembrane region" description="Helical" evidence="1">
    <location>
        <begin position="218"/>
        <end position="235"/>
    </location>
</feature>
<sequence length="236" mass="25503">MTLLEFMQSMGSSDIPLVAAFFIGLMTAISPCPLTTNITAIAYISKRIDQGSHTLAVGLVYTLGRMVAYVLVASLILWIGLSSQNLAQLLQQYGEILLGPFLILLGVLMLTADRLQFSKGCGMISGLVQKYADKGYLGGFLLGFVFALSFCPFSAVLFFGMLIPVAMAAGDAIIIPSVFAIATALPVLFFSMLLAYSVSRVGAFVNKLQIVEKIMRKVVALIFIVVGLYYSRIFIP</sequence>
<dbReference type="NCBIfam" id="NF040495">
    <property type="entry name" value="tranport_ArsG"/>
    <property type="match status" value="1"/>
</dbReference>
<dbReference type="PANTHER" id="PTHR31272">
    <property type="entry name" value="CYTOCHROME C-TYPE BIOGENESIS PROTEIN HI_1454-RELATED"/>
    <property type="match status" value="1"/>
</dbReference>
<keyword evidence="1" id="KW-0472">Membrane</keyword>
<evidence type="ECO:0000313" key="4">
    <source>
        <dbReference type="Proteomes" id="UP000010866"/>
    </source>
</evidence>
<evidence type="ECO:0000313" key="3">
    <source>
        <dbReference type="EMBL" id="AGB49138.1"/>
    </source>
</evidence>
<dbReference type="PANTHER" id="PTHR31272:SF4">
    <property type="entry name" value="CYTOCHROME C-TYPE BIOGENESIS PROTEIN HI_1454-RELATED"/>
    <property type="match status" value="1"/>
</dbReference>
<feature type="transmembrane region" description="Helical" evidence="1">
    <location>
        <begin position="93"/>
        <end position="115"/>
    </location>
</feature>
<proteinExistence type="predicted"/>
<gene>
    <name evidence="3" type="ordered locus">Metho_0896</name>
</gene>
<dbReference type="RefSeq" id="WP_015324305.1">
    <property type="nucleotide sequence ID" value="NC_019977.1"/>
</dbReference>
<dbReference type="InterPro" id="IPR039447">
    <property type="entry name" value="UreH-like_TM_dom"/>
</dbReference>
<dbReference type="OrthoDB" id="147898at2157"/>
<organism evidence="3 4">
    <name type="scientific">Methanomethylovorans hollandica (strain DSM 15978 / NBRC 107637 / DMS1)</name>
    <dbReference type="NCBI Taxonomy" id="867904"/>
    <lineage>
        <taxon>Archaea</taxon>
        <taxon>Methanobacteriati</taxon>
        <taxon>Methanobacteriota</taxon>
        <taxon>Stenosarchaea group</taxon>
        <taxon>Methanomicrobia</taxon>
        <taxon>Methanosarcinales</taxon>
        <taxon>Methanosarcinaceae</taxon>
        <taxon>Methanomethylovorans</taxon>
    </lineage>
</organism>
<name>L0KYI4_METHD</name>
<dbReference type="Pfam" id="PF13386">
    <property type="entry name" value="DsbD_2"/>
    <property type="match status" value="1"/>
</dbReference>
<dbReference type="STRING" id="867904.Metho_0896"/>
<feature type="transmembrane region" description="Helical" evidence="1">
    <location>
        <begin position="56"/>
        <end position="81"/>
    </location>
</feature>
<keyword evidence="4" id="KW-1185">Reference proteome</keyword>
<dbReference type="InterPro" id="IPR051790">
    <property type="entry name" value="Cytochrome_c-biogenesis_DsbD"/>
</dbReference>
<protein>
    <recommendedName>
        <fullName evidence="2">Urease accessory protein UreH-like transmembrane domain-containing protein</fullName>
    </recommendedName>
</protein>